<evidence type="ECO:0000259" key="3">
    <source>
        <dbReference type="Pfam" id="PF07331"/>
    </source>
</evidence>
<keyword evidence="2" id="KW-1133">Transmembrane helix</keyword>
<feature type="domain" description="DUF1468" evidence="3">
    <location>
        <begin position="59"/>
        <end position="190"/>
    </location>
</feature>
<comment type="caution">
    <text evidence="4">The sequence shown here is derived from an EMBL/GenBank/DDBJ whole genome shotgun (WGS) entry which is preliminary data.</text>
</comment>
<dbReference type="Pfam" id="PF07331">
    <property type="entry name" value="TctB"/>
    <property type="match status" value="1"/>
</dbReference>
<keyword evidence="5" id="KW-1185">Reference proteome</keyword>
<evidence type="ECO:0000313" key="5">
    <source>
        <dbReference type="Proteomes" id="UP000460435"/>
    </source>
</evidence>
<organism evidence="4 5">
    <name type="scientific">Phytoactinopolyspora mesophila</name>
    <dbReference type="NCBI Taxonomy" id="2650750"/>
    <lineage>
        <taxon>Bacteria</taxon>
        <taxon>Bacillati</taxon>
        <taxon>Actinomycetota</taxon>
        <taxon>Actinomycetes</taxon>
        <taxon>Jiangellales</taxon>
        <taxon>Jiangellaceae</taxon>
        <taxon>Phytoactinopolyspora</taxon>
    </lineage>
</organism>
<dbReference type="Proteomes" id="UP000460435">
    <property type="component" value="Unassembled WGS sequence"/>
</dbReference>
<feature type="compositionally biased region" description="Low complexity" evidence="1">
    <location>
        <begin position="1"/>
        <end position="21"/>
    </location>
</feature>
<feature type="transmembrane region" description="Helical" evidence="2">
    <location>
        <begin position="148"/>
        <end position="181"/>
    </location>
</feature>
<keyword evidence="2" id="KW-0812">Transmembrane</keyword>
<feature type="transmembrane region" description="Helical" evidence="2">
    <location>
        <begin position="51"/>
        <end position="71"/>
    </location>
</feature>
<evidence type="ECO:0000256" key="2">
    <source>
        <dbReference type="SAM" id="Phobius"/>
    </source>
</evidence>
<keyword evidence="2" id="KW-0472">Membrane</keyword>
<dbReference type="RefSeq" id="WP_162453788.1">
    <property type="nucleotide sequence ID" value="NZ_WLZY01000018.1"/>
</dbReference>
<accession>A0A7K3MDD5</accession>
<evidence type="ECO:0000256" key="1">
    <source>
        <dbReference type="SAM" id="MobiDB-lite"/>
    </source>
</evidence>
<sequence length="190" mass="19500">MNQRSAPGTGPEGPAVAGVVGRHLGASEEPGASGDAPDRQSMGPTRKVRELTVAAVGLAGGLALLVLGGNIELRVNVGGIDPRWWPQVLGASAVVLAVALFAQTLTRPVRESGNEPASRAGAVRVVASLALVAGYVVAWQHVDFRICTVALLIALAVLYGARGIVALVIYPVAVTGLIYVLFDVGLRVPL</sequence>
<dbReference type="EMBL" id="WLZY01000018">
    <property type="protein sequence ID" value="NDL61067.1"/>
    <property type="molecule type" value="Genomic_DNA"/>
</dbReference>
<proteinExistence type="predicted"/>
<evidence type="ECO:0000313" key="4">
    <source>
        <dbReference type="EMBL" id="NDL61067.1"/>
    </source>
</evidence>
<dbReference type="AlphaFoldDB" id="A0A7K3MDD5"/>
<reference evidence="4 5" key="1">
    <citation type="submission" date="2019-11" db="EMBL/GenBank/DDBJ databases">
        <authorList>
            <person name="Li X.-J."/>
            <person name="Feng X.-M."/>
        </authorList>
    </citation>
    <scope>NUCLEOTIDE SEQUENCE [LARGE SCALE GENOMIC DNA]</scope>
    <source>
        <strain evidence="4 5">XMNu-373</strain>
    </source>
</reference>
<protein>
    <submittedName>
        <fullName evidence="4">Tripartite tricarboxylate transporter TctB family protein</fullName>
    </submittedName>
</protein>
<name>A0A7K3MDD5_9ACTN</name>
<gene>
    <name evidence="4" type="ORF">F7O44_28760</name>
</gene>
<dbReference type="InterPro" id="IPR009936">
    <property type="entry name" value="DUF1468"/>
</dbReference>
<feature type="transmembrane region" description="Helical" evidence="2">
    <location>
        <begin position="122"/>
        <end position="142"/>
    </location>
</feature>
<feature type="transmembrane region" description="Helical" evidence="2">
    <location>
        <begin position="83"/>
        <end position="102"/>
    </location>
</feature>
<feature type="region of interest" description="Disordered" evidence="1">
    <location>
        <begin position="1"/>
        <end position="43"/>
    </location>
</feature>